<name>A0AA47EP57_9CLOT</name>
<proteinExistence type="predicted"/>
<accession>A0AA47EP57</accession>
<evidence type="ECO:0000256" key="1">
    <source>
        <dbReference type="SAM" id="Phobius"/>
    </source>
</evidence>
<dbReference type="RefSeq" id="WP_216125426.1">
    <property type="nucleotide sequence ID" value="NZ_CP086239.1"/>
</dbReference>
<evidence type="ECO:0000313" key="3">
    <source>
        <dbReference type="EMBL" id="WAG62616.1"/>
    </source>
</evidence>
<protein>
    <submittedName>
        <fullName evidence="3">Alpha/beta hydrolase</fullName>
    </submittedName>
</protein>
<dbReference type="EMBL" id="CP086239">
    <property type="protein sequence ID" value="WAG62616.1"/>
    <property type="molecule type" value="Genomic_DNA"/>
</dbReference>
<dbReference type="AlphaFoldDB" id="A0AA47EP57"/>
<sequence>MDKGLVVSTTIIAIVVLILTNYKFKTNEAICIDTFVEDAFELAKILLRRFKQNKLYLIGHSWGSVIGLKLIEKHYELFHTYIGCGQVVYGKNL</sequence>
<reference evidence="3" key="1">
    <citation type="submission" date="2021-11" db="EMBL/GenBank/DDBJ databases">
        <title>Clostridia strains as spoilage organisms.</title>
        <authorList>
            <person name="Wambui J."/>
            <person name="Stevens M.J.A."/>
            <person name="Stephan R."/>
        </authorList>
    </citation>
    <scope>NUCLEOTIDE SEQUENCE</scope>
    <source>
        <strain evidence="3">CF009</strain>
    </source>
</reference>
<feature type="transmembrane region" description="Helical" evidence="1">
    <location>
        <begin position="6"/>
        <end position="24"/>
    </location>
</feature>
<keyword evidence="3" id="KW-0378">Hydrolase</keyword>
<gene>
    <name evidence="3" type="ORF">LL038_10435</name>
</gene>
<keyword evidence="1" id="KW-1133">Transmembrane helix</keyword>
<dbReference type="Pfam" id="PF12146">
    <property type="entry name" value="Hydrolase_4"/>
    <property type="match status" value="1"/>
</dbReference>
<feature type="domain" description="Serine aminopeptidase S33" evidence="2">
    <location>
        <begin position="32"/>
        <end position="85"/>
    </location>
</feature>
<dbReference type="InterPro" id="IPR022742">
    <property type="entry name" value="Hydrolase_4"/>
</dbReference>
<evidence type="ECO:0000313" key="4">
    <source>
        <dbReference type="Proteomes" id="UP001164733"/>
    </source>
</evidence>
<dbReference type="GO" id="GO:0016787">
    <property type="term" value="F:hydrolase activity"/>
    <property type="evidence" value="ECO:0007669"/>
    <property type="project" value="UniProtKB-KW"/>
</dbReference>
<keyword evidence="1" id="KW-0812">Transmembrane</keyword>
<dbReference type="Proteomes" id="UP001164733">
    <property type="component" value="Chromosome"/>
</dbReference>
<organism evidence="3 4">
    <name type="scientific">Clostridium estertheticum</name>
    <dbReference type="NCBI Taxonomy" id="238834"/>
    <lineage>
        <taxon>Bacteria</taxon>
        <taxon>Bacillati</taxon>
        <taxon>Bacillota</taxon>
        <taxon>Clostridia</taxon>
        <taxon>Eubacteriales</taxon>
        <taxon>Clostridiaceae</taxon>
        <taxon>Clostridium</taxon>
    </lineage>
</organism>
<keyword evidence="1" id="KW-0472">Membrane</keyword>
<evidence type="ECO:0000259" key="2">
    <source>
        <dbReference type="Pfam" id="PF12146"/>
    </source>
</evidence>